<reference evidence="3 4" key="1">
    <citation type="journal article" date="2024" name="J Genomics">
        <title>Draft genome sequencing and assembly of Favolaschia claudopus CIRM-BRFM 2984 isolated from oak limbs.</title>
        <authorList>
            <person name="Navarro D."/>
            <person name="Drula E."/>
            <person name="Chaduli D."/>
            <person name="Cazenave R."/>
            <person name="Ahrendt S."/>
            <person name="Wang J."/>
            <person name="Lipzen A."/>
            <person name="Daum C."/>
            <person name="Barry K."/>
            <person name="Grigoriev I.V."/>
            <person name="Favel A."/>
            <person name="Rosso M.N."/>
            <person name="Martin F."/>
        </authorList>
    </citation>
    <scope>NUCLEOTIDE SEQUENCE [LARGE SCALE GENOMIC DNA]</scope>
    <source>
        <strain evidence="3 4">CIRM-BRFM 2984</strain>
    </source>
</reference>
<evidence type="ECO:0000256" key="1">
    <source>
        <dbReference type="SAM" id="MobiDB-lite"/>
    </source>
</evidence>
<keyword evidence="4" id="KW-1185">Reference proteome</keyword>
<accession>A0AAW0CMI1</accession>
<protein>
    <recommendedName>
        <fullName evidence="2">DUF6593 domain-containing protein</fullName>
    </recommendedName>
</protein>
<dbReference type="EMBL" id="JAWWNJ010000016">
    <property type="protein sequence ID" value="KAK7039709.1"/>
    <property type="molecule type" value="Genomic_DNA"/>
</dbReference>
<organism evidence="3 4">
    <name type="scientific">Favolaschia claudopus</name>
    <dbReference type="NCBI Taxonomy" id="2862362"/>
    <lineage>
        <taxon>Eukaryota</taxon>
        <taxon>Fungi</taxon>
        <taxon>Dikarya</taxon>
        <taxon>Basidiomycota</taxon>
        <taxon>Agaricomycotina</taxon>
        <taxon>Agaricomycetes</taxon>
        <taxon>Agaricomycetidae</taxon>
        <taxon>Agaricales</taxon>
        <taxon>Marasmiineae</taxon>
        <taxon>Mycenaceae</taxon>
        <taxon>Favolaschia</taxon>
    </lineage>
</organism>
<evidence type="ECO:0000313" key="3">
    <source>
        <dbReference type="EMBL" id="KAK7039709.1"/>
    </source>
</evidence>
<dbReference type="Pfam" id="PF20236">
    <property type="entry name" value="DUF6593"/>
    <property type="match status" value="1"/>
</dbReference>
<gene>
    <name evidence="3" type="ORF">R3P38DRAFT_3468583</name>
</gene>
<proteinExistence type="predicted"/>
<feature type="domain" description="DUF6593" evidence="2">
    <location>
        <begin position="97"/>
        <end position="208"/>
    </location>
</feature>
<feature type="region of interest" description="Disordered" evidence="1">
    <location>
        <begin position="1"/>
        <end position="35"/>
    </location>
</feature>
<evidence type="ECO:0000313" key="4">
    <source>
        <dbReference type="Proteomes" id="UP001362999"/>
    </source>
</evidence>
<evidence type="ECO:0000259" key="2">
    <source>
        <dbReference type="Pfam" id="PF20236"/>
    </source>
</evidence>
<dbReference type="AlphaFoldDB" id="A0AAW0CMI1"/>
<dbReference type="InterPro" id="IPR046528">
    <property type="entry name" value="DUF6593"/>
</dbReference>
<comment type="caution">
    <text evidence="3">The sequence shown here is derived from an EMBL/GenBank/DDBJ whole genome shotgun (WGS) entry which is preliminary data.</text>
</comment>
<name>A0AAW0CMI1_9AGAR</name>
<sequence length="245" mass="26498">MPLDTNLNPYGAWGGGSSRRNPRSSQASGSRGAPPPSLYGVLPYVYPNPNQVPVEGGAYSNTTRSSSHPATTDLVTFYLTSPTPSHAHANSRSAGVNVLNCTVLDARSSRVQYTISTDNSLAGYTVYKSVLDGRSVGLIEWGRGNLKTSVEVRGAVQKQETKAWLRVSRDQTYRTMTVRGFQYTWSPDNQYINLCSPGPTPTFLGRISRGDETVVIELTPDAIQLNLQDASIVAAVLLLCGQNID</sequence>
<dbReference type="Proteomes" id="UP001362999">
    <property type="component" value="Unassembled WGS sequence"/>
</dbReference>